<gene>
    <name evidence="2" type="ORF">DARMORV10_C09P23790.1</name>
</gene>
<keyword evidence="1" id="KW-0812">Transmembrane</keyword>
<reference evidence="2" key="1">
    <citation type="submission" date="2021-01" db="EMBL/GenBank/DDBJ databases">
        <authorList>
            <consortium name="Genoscope - CEA"/>
            <person name="William W."/>
        </authorList>
    </citation>
    <scope>NUCLEOTIDE SEQUENCE</scope>
</reference>
<protein>
    <submittedName>
        <fullName evidence="2">(rape) hypothetical protein</fullName>
    </submittedName>
</protein>
<feature type="transmembrane region" description="Helical" evidence="1">
    <location>
        <begin position="17"/>
        <end position="37"/>
    </location>
</feature>
<organism evidence="2">
    <name type="scientific">Brassica napus</name>
    <name type="common">Rape</name>
    <dbReference type="NCBI Taxonomy" id="3708"/>
    <lineage>
        <taxon>Eukaryota</taxon>
        <taxon>Viridiplantae</taxon>
        <taxon>Streptophyta</taxon>
        <taxon>Embryophyta</taxon>
        <taxon>Tracheophyta</taxon>
        <taxon>Spermatophyta</taxon>
        <taxon>Magnoliopsida</taxon>
        <taxon>eudicotyledons</taxon>
        <taxon>Gunneridae</taxon>
        <taxon>Pentapetalae</taxon>
        <taxon>rosids</taxon>
        <taxon>malvids</taxon>
        <taxon>Brassicales</taxon>
        <taxon>Brassicaceae</taxon>
        <taxon>Brassiceae</taxon>
        <taxon>Brassica</taxon>
    </lineage>
</organism>
<feature type="non-terminal residue" evidence="2">
    <location>
        <position position="1"/>
    </location>
</feature>
<name>A0A816IQE6_BRANA</name>
<accession>A0A816IQE6</accession>
<dbReference type="Proteomes" id="UP001295469">
    <property type="component" value="Chromosome C09"/>
</dbReference>
<sequence length="59" mass="6664">VFRIVLLSPRLSLGNRWLLAPGLYLLTVGFGFLVSSYTTAQLQCNRPCTIQLKININNR</sequence>
<dbReference type="EMBL" id="HG994373">
    <property type="protein sequence ID" value="CAF1727740.1"/>
    <property type="molecule type" value="Genomic_DNA"/>
</dbReference>
<keyword evidence="1" id="KW-1133">Transmembrane helix</keyword>
<keyword evidence="1" id="KW-0472">Membrane</keyword>
<proteinExistence type="predicted"/>
<evidence type="ECO:0000313" key="2">
    <source>
        <dbReference type="EMBL" id="CAF1727740.1"/>
    </source>
</evidence>
<evidence type="ECO:0000256" key="1">
    <source>
        <dbReference type="SAM" id="Phobius"/>
    </source>
</evidence>
<dbReference type="AlphaFoldDB" id="A0A816IQE6"/>